<dbReference type="Gene3D" id="2.30.30.40">
    <property type="entry name" value="SH3 Domains"/>
    <property type="match status" value="1"/>
</dbReference>
<dbReference type="InterPro" id="IPR036061">
    <property type="entry name" value="CheW-like_dom_sf"/>
</dbReference>
<dbReference type="CDD" id="cd00088">
    <property type="entry name" value="HPT"/>
    <property type="match status" value="1"/>
</dbReference>
<dbReference type="CDD" id="cd16916">
    <property type="entry name" value="HATPase_CheA-like"/>
    <property type="match status" value="1"/>
</dbReference>
<dbReference type="PROSITE" id="PS50851">
    <property type="entry name" value="CHEW"/>
    <property type="match status" value="2"/>
</dbReference>
<keyword evidence="4" id="KW-0808">Transferase</keyword>
<feature type="domain" description="HPt" evidence="10">
    <location>
        <begin position="2"/>
        <end position="106"/>
    </location>
</feature>
<feature type="modified residue" description="Phosphohistidine" evidence="7">
    <location>
        <position position="49"/>
    </location>
</feature>
<dbReference type="Gene3D" id="2.40.50.180">
    <property type="entry name" value="CheA-289, Domain 4"/>
    <property type="match status" value="1"/>
</dbReference>
<evidence type="ECO:0000313" key="12">
    <source>
        <dbReference type="Proteomes" id="UP000623440"/>
    </source>
</evidence>
<gene>
    <name evidence="11" type="ORF">H6G97_27750</name>
</gene>
<dbReference type="RefSeq" id="WP_190943746.1">
    <property type="nucleotide sequence ID" value="NZ_JACJSI010000083.1"/>
</dbReference>
<dbReference type="SUPFAM" id="SSF55874">
    <property type="entry name" value="ATPase domain of HSP90 chaperone/DNA topoisomerase II/histidine kinase"/>
    <property type="match status" value="1"/>
</dbReference>
<evidence type="ECO:0000313" key="11">
    <source>
        <dbReference type="EMBL" id="MBD2533160.1"/>
    </source>
</evidence>
<evidence type="ECO:0000259" key="9">
    <source>
        <dbReference type="PROSITE" id="PS50851"/>
    </source>
</evidence>
<dbReference type="InterPro" id="IPR003594">
    <property type="entry name" value="HATPase_dom"/>
</dbReference>
<dbReference type="PROSITE" id="PS50894">
    <property type="entry name" value="HPT"/>
    <property type="match status" value="1"/>
</dbReference>
<feature type="domain" description="CheW-like" evidence="9">
    <location>
        <begin position="423"/>
        <end position="566"/>
    </location>
</feature>
<dbReference type="Pfam" id="PF02895">
    <property type="entry name" value="H-kinase_dim"/>
    <property type="match status" value="1"/>
</dbReference>
<dbReference type="InterPro" id="IPR005467">
    <property type="entry name" value="His_kinase_dom"/>
</dbReference>
<evidence type="ECO:0000256" key="2">
    <source>
        <dbReference type="ARBA" id="ARBA00012438"/>
    </source>
</evidence>
<proteinExistence type="predicted"/>
<dbReference type="PROSITE" id="PS50109">
    <property type="entry name" value="HIS_KIN"/>
    <property type="match status" value="1"/>
</dbReference>
<dbReference type="PRINTS" id="PR00344">
    <property type="entry name" value="BCTRLSENSOR"/>
</dbReference>
<dbReference type="SMART" id="SM01231">
    <property type="entry name" value="H-kinase_dim"/>
    <property type="match status" value="1"/>
</dbReference>
<dbReference type="InterPro" id="IPR037006">
    <property type="entry name" value="CheA-like_homodim_sf"/>
</dbReference>
<dbReference type="EC" id="2.7.13.3" evidence="2"/>
<dbReference type="PANTHER" id="PTHR43395">
    <property type="entry name" value="SENSOR HISTIDINE KINASE CHEA"/>
    <property type="match status" value="1"/>
</dbReference>
<name>A0ABR8DY25_9NOSO</name>
<dbReference type="InterPro" id="IPR036097">
    <property type="entry name" value="HisK_dim/P_sf"/>
</dbReference>
<dbReference type="InterPro" id="IPR002545">
    <property type="entry name" value="CheW-lke_dom"/>
</dbReference>
<feature type="domain" description="CheW-like" evidence="9">
    <location>
        <begin position="588"/>
        <end position="729"/>
    </location>
</feature>
<dbReference type="SUPFAM" id="SSF47384">
    <property type="entry name" value="Homodimeric domain of signal transducing histidine kinase"/>
    <property type="match status" value="1"/>
</dbReference>
<dbReference type="InterPro" id="IPR036641">
    <property type="entry name" value="HPT_dom_sf"/>
</dbReference>
<keyword evidence="6" id="KW-0902">Two-component regulatory system</keyword>
<dbReference type="InterPro" id="IPR008207">
    <property type="entry name" value="Sig_transdc_His_kin_Hpt_dom"/>
</dbReference>
<dbReference type="InterPro" id="IPR004358">
    <property type="entry name" value="Sig_transdc_His_kin-like_C"/>
</dbReference>
<dbReference type="SUPFAM" id="SSF50341">
    <property type="entry name" value="CheW-like"/>
    <property type="match status" value="2"/>
</dbReference>
<evidence type="ECO:0000259" key="8">
    <source>
        <dbReference type="PROSITE" id="PS50109"/>
    </source>
</evidence>
<dbReference type="InterPro" id="IPR036890">
    <property type="entry name" value="HATPase_C_sf"/>
</dbReference>
<dbReference type="Pfam" id="PF01627">
    <property type="entry name" value="Hpt"/>
    <property type="match status" value="1"/>
</dbReference>
<evidence type="ECO:0000259" key="10">
    <source>
        <dbReference type="PROSITE" id="PS50894"/>
    </source>
</evidence>
<protein>
    <recommendedName>
        <fullName evidence="2">histidine kinase</fullName>
        <ecNumber evidence="2">2.7.13.3</ecNumber>
    </recommendedName>
</protein>
<dbReference type="Gene3D" id="1.20.120.160">
    <property type="entry name" value="HPT domain"/>
    <property type="match status" value="1"/>
</dbReference>
<dbReference type="SMART" id="SM00073">
    <property type="entry name" value="HPT"/>
    <property type="match status" value="1"/>
</dbReference>
<evidence type="ECO:0000256" key="7">
    <source>
        <dbReference type="PROSITE-ProRule" id="PRU00110"/>
    </source>
</evidence>
<evidence type="ECO:0000256" key="1">
    <source>
        <dbReference type="ARBA" id="ARBA00000085"/>
    </source>
</evidence>
<keyword evidence="3 7" id="KW-0597">Phosphoprotein</keyword>
<dbReference type="PANTHER" id="PTHR43395:SF1">
    <property type="entry name" value="CHEMOTAXIS PROTEIN CHEA"/>
    <property type="match status" value="1"/>
</dbReference>
<dbReference type="InterPro" id="IPR004105">
    <property type="entry name" value="CheA-like_dim"/>
</dbReference>
<dbReference type="Proteomes" id="UP000623440">
    <property type="component" value="Unassembled WGS sequence"/>
</dbReference>
<evidence type="ECO:0000256" key="3">
    <source>
        <dbReference type="ARBA" id="ARBA00022553"/>
    </source>
</evidence>
<comment type="catalytic activity">
    <reaction evidence="1">
        <text>ATP + protein L-histidine = ADP + protein N-phospho-L-histidine.</text>
        <dbReference type="EC" id="2.7.13.3"/>
    </reaction>
</comment>
<dbReference type="InterPro" id="IPR051315">
    <property type="entry name" value="Bact_Chemotaxis_CheA"/>
</dbReference>
<reference evidence="11 12" key="1">
    <citation type="journal article" date="2020" name="ISME J.">
        <title>Comparative genomics reveals insights into cyanobacterial evolution and habitat adaptation.</title>
        <authorList>
            <person name="Chen M.Y."/>
            <person name="Teng W.K."/>
            <person name="Zhao L."/>
            <person name="Hu C.X."/>
            <person name="Zhou Y.K."/>
            <person name="Han B.P."/>
            <person name="Song L.R."/>
            <person name="Shu W.S."/>
        </authorList>
    </citation>
    <scope>NUCLEOTIDE SEQUENCE [LARGE SCALE GENOMIC DNA]</scope>
    <source>
        <strain evidence="11 12">FACHB-838</strain>
    </source>
</reference>
<evidence type="ECO:0000256" key="6">
    <source>
        <dbReference type="ARBA" id="ARBA00023012"/>
    </source>
</evidence>
<dbReference type="Gene3D" id="1.10.287.560">
    <property type="entry name" value="Histidine kinase CheA-like, homodimeric domain"/>
    <property type="match status" value="1"/>
</dbReference>
<sequence>MELNEIDDDIEAFLVESYENLNQIEGDIIELEKTSANGEALVRIYRSLHTLKGNCGFLPFPNLESLAHAGENLLSCLRDRQLAITPNIVSILLQTVDSIRQILSRIQATKQDGDRDYSALIATLTRLSETKQTPKPSQLPVNIQAPQKDTAANESVEALNHELTEISTTTSESAYIRVNVNLLDQMMNLVGELVLARNQIIGFSTKFKDNSFAATCQHLSLLTAELQEGVMKTRLQPISSIWQKFPRVTRDLAIASGKEVEVEMEGAETELDKSIIETIKDPLTHLVRNCIDHGIELPPERLACGKPSLGRLFLRAFHESGKVNIEIGDDGRGLNLERLKGRAQQLGLVNAVQAATMSESEAMNLIFLSGFSTAEQVTYLSGRGVGMDIVKSNIEKINGTIEIHSQQGQGTTFKIKIPLTLAIIPALIVTSGGDVSRQAAPRLRYAIPQASLQELVRLEALNSIEMLYDVPVYRLRGNLVPLVYLNEVLQQNSVSNLETLSLVIVQVDNYRFGLVVDTIEDIQDIVVKPLGRQLKMLSLFAGATVLGDGTVALIIDVVGLANRTGITAKQKQLLSENAVNSQEQAGDHQTILLFEGPQGARMGIPLAIVYRLEEILASAVEKVANQDVYQSYGQILPLIDLHKTFGNRDRNHFNDEALATVAETLQIIIVSPYAELTVGLVVERILDIVEEPLTIKGIPSRPGVLFCAVIQGQITEILDIETVIQIANPHLLQLATHG</sequence>
<feature type="domain" description="Histidine kinase" evidence="8">
    <location>
        <begin position="255"/>
        <end position="421"/>
    </location>
</feature>
<evidence type="ECO:0000256" key="5">
    <source>
        <dbReference type="ARBA" id="ARBA00022777"/>
    </source>
</evidence>
<comment type="caution">
    <text evidence="11">The sequence shown here is derived from an EMBL/GenBank/DDBJ whole genome shotgun (WGS) entry which is preliminary data.</text>
</comment>
<dbReference type="Pfam" id="PF02518">
    <property type="entry name" value="HATPase_c"/>
    <property type="match status" value="1"/>
</dbReference>
<dbReference type="Pfam" id="PF01584">
    <property type="entry name" value="CheW"/>
    <property type="match status" value="2"/>
</dbReference>
<organism evidence="11 12">
    <name type="scientific">Nostoc flagelliforme FACHB-838</name>
    <dbReference type="NCBI Taxonomy" id="2692904"/>
    <lineage>
        <taxon>Bacteria</taxon>
        <taxon>Bacillati</taxon>
        <taxon>Cyanobacteriota</taxon>
        <taxon>Cyanophyceae</taxon>
        <taxon>Nostocales</taxon>
        <taxon>Nostocaceae</taxon>
        <taxon>Nostoc</taxon>
    </lineage>
</organism>
<dbReference type="Gene3D" id="3.30.565.10">
    <property type="entry name" value="Histidine kinase-like ATPase, C-terminal domain"/>
    <property type="match status" value="1"/>
</dbReference>
<dbReference type="SUPFAM" id="SSF47226">
    <property type="entry name" value="Histidine-containing phosphotransfer domain, HPT domain"/>
    <property type="match status" value="1"/>
</dbReference>
<keyword evidence="12" id="KW-1185">Reference proteome</keyword>
<keyword evidence="5" id="KW-0418">Kinase</keyword>
<dbReference type="SMART" id="SM00260">
    <property type="entry name" value="CheW"/>
    <property type="match status" value="1"/>
</dbReference>
<accession>A0ABR8DY25</accession>
<dbReference type="SMART" id="SM00387">
    <property type="entry name" value="HATPase_c"/>
    <property type="match status" value="1"/>
</dbReference>
<evidence type="ECO:0000256" key="4">
    <source>
        <dbReference type="ARBA" id="ARBA00022679"/>
    </source>
</evidence>
<dbReference type="EMBL" id="JACJSI010000083">
    <property type="protein sequence ID" value="MBD2533160.1"/>
    <property type="molecule type" value="Genomic_DNA"/>
</dbReference>